<comment type="similarity">
    <text evidence="1">Belongs to the glycosyl hydrolase 31 family.</text>
</comment>
<dbReference type="GO" id="GO:0004553">
    <property type="term" value="F:hydrolase activity, hydrolyzing O-glycosyl compounds"/>
    <property type="evidence" value="ECO:0007669"/>
    <property type="project" value="InterPro"/>
</dbReference>
<proteinExistence type="inferred from homology"/>
<dbReference type="Proteomes" id="UP000027120">
    <property type="component" value="Unassembled WGS sequence"/>
</dbReference>
<evidence type="ECO:0000313" key="3">
    <source>
        <dbReference type="EMBL" id="KDO38368.1"/>
    </source>
</evidence>
<dbReference type="InterPro" id="IPR000322">
    <property type="entry name" value="Glyco_hydro_31_TIM"/>
</dbReference>
<keyword evidence="1" id="KW-0326">Glycosidase</keyword>
<dbReference type="Gene3D" id="3.20.20.80">
    <property type="entry name" value="Glycosidases"/>
    <property type="match status" value="1"/>
</dbReference>
<dbReference type="STRING" id="2711.A0A067D6C2"/>
<keyword evidence="1" id="KW-0378">Hydrolase</keyword>
<feature type="non-terminal residue" evidence="3">
    <location>
        <position position="25"/>
    </location>
</feature>
<feature type="non-terminal residue" evidence="3">
    <location>
        <position position="1"/>
    </location>
</feature>
<name>A0A067D6C2_CITSI</name>
<feature type="domain" description="Glycoside hydrolase family 31 TIM barrel" evidence="2">
    <location>
        <begin position="3"/>
        <end position="25"/>
    </location>
</feature>
<evidence type="ECO:0000313" key="4">
    <source>
        <dbReference type="Proteomes" id="UP000027120"/>
    </source>
</evidence>
<dbReference type="Pfam" id="PF01055">
    <property type="entry name" value="Glyco_hydro_31_2nd"/>
    <property type="match status" value="1"/>
</dbReference>
<accession>A0A067D6C2</accession>
<gene>
    <name evidence="3" type="ORF">CISIN_1g0443051mg</name>
</gene>
<dbReference type="GO" id="GO:0005975">
    <property type="term" value="P:carbohydrate metabolic process"/>
    <property type="evidence" value="ECO:0007669"/>
    <property type="project" value="InterPro"/>
</dbReference>
<keyword evidence="4" id="KW-1185">Reference proteome</keyword>
<dbReference type="AlphaFoldDB" id="A0A067D6C2"/>
<evidence type="ECO:0000256" key="1">
    <source>
        <dbReference type="RuleBase" id="RU361185"/>
    </source>
</evidence>
<evidence type="ECO:0000259" key="2">
    <source>
        <dbReference type="Pfam" id="PF01055"/>
    </source>
</evidence>
<sequence length="25" mass="3079">TVFMPPKWSLGYNQCRWSYDSEKRV</sequence>
<dbReference type="EMBL" id="KK788183">
    <property type="protein sequence ID" value="KDO38368.1"/>
    <property type="molecule type" value="Genomic_DNA"/>
</dbReference>
<organism evidence="3 4">
    <name type="scientific">Citrus sinensis</name>
    <name type="common">Sweet orange</name>
    <name type="synonym">Citrus aurantium var. sinensis</name>
    <dbReference type="NCBI Taxonomy" id="2711"/>
    <lineage>
        <taxon>Eukaryota</taxon>
        <taxon>Viridiplantae</taxon>
        <taxon>Streptophyta</taxon>
        <taxon>Embryophyta</taxon>
        <taxon>Tracheophyta</taxon>
        <taxon>Spermatophyta</taxon>
        <taxon>Magnoliopsida</taxon>
        <taxon>eudicotyledons</taxon>
        <taxon>Gunneridae</taxon>
        <taxon>Pentapetalae</taxon>
        <taxon>rosids</taxon>
        <taxon>malvids</taxon>
        <taxon>Sapindales</taxon>
        <taxon>Rutaceae</taxon>
        <taxon>Aurantioideae</taxon>
        <taxon>Citrus</taxon>
    </lineage>
</organism>
<protein>
    <recommendedName>
        <fullName evidence="2">Glycoside hydrolase family 31 TIM barrel domain-containing protein</fullName>
    </recommendedName>
</protein>
<reference evidence="3 4" key="1">
    <citation type="submission" date="2014-04" db="EMBL/GenBank/DDBJ databases">
        <authorList>
            <consortium name="International Citrus Genome Consortium"/>
            <person name="Gmitter F."/>
            <person name="Chen C."/>
            <person name="Farmerie W."/>
            <person name="Harkins T."/>
            <person name="Desany B."/>
            <person name="Mohiuddin M."/>
            <person name="Kodira C."/>
            <person name="Borodovsky M."/>
            <person name="Lomsadze A."/>
            <person name="Burns P."/>
            <person name="Jenkins J."/>
            <person name="Prochnik S."/>
            <person name="Shu S."/>
            <person name="Chapman J."/>
            <person name="Pitluck S."/>
            <person name="Schmutz J."/>
            <person name="Rokhsar D."/>
        </authorList>
    </citation>
    <scope>NUCLEOTIDE SEQUENCE</scope>
</reference>